<sequence length="323" mass="35919">MAISRHQRNVLFFDLMVTRRAKHAPYPDIKRLADLWIDAAQNPSFPVKAFEKGTVTYLVKDAEIDVAKETVTLLIEASNKNAPNASYLDHDKRSKRDFLKRDPEGSGHSAHLVVSLKQQGGQPHTYLALLEDVPMMPIHRVKSVLNFIISQLCKADPSKFEFTPPGGSKVAKPYIPRIEFGGHVSDRFQTDIETAKIHAIRLLAPASNQTLGQGGHLAYGEHELEIKVKNRPVKGQTWTTLRGAFTANKSKFPEARISFQPEDGGKSTSVRVDTATGQIIGKDYVRFLKFGSITPPLDSTALDKIAQGFANRVKTVVEKERKP</sequence>
<dbReference type="OrthoDB" id="8478837at2"/>
<keyword evidence="2" id="KW-1185">Reference proteome</keyword>
<dbReference type="RefSeq" id="WP_160726473.1">
    <property type="nucleotide sequence ID" value="NZ_WTYC01000001.1"/>
</dbReference>
<name>A0A844XP71_9SPHN</name>
<accession>A0A844XP71</accession>
<organism evidence="1 2">
    <name type="scientific">Qipengyuania vulgaris</name>
    <dbReference type="NCBI Taxonomy" id="291985"/>
    <lineage>
        <taxon>Bacteria</taxon>
        <taxon>Pseudomonadati</taxon>
        <taxon>Pseudomonadota</taxon>
        <taxon>Alphaproteobacteria</taxon>
        <taxon>Sphingomonadales</taxon>
        <taxon>Erythrobacteraceae</taxon>
        <taxon>Qipengyuania</taxon>
    </lineage>
</organism>
<dbReference type="EMBL" id="WTYC01000001">
    <property type="protein sequence ID" value="MXO46852.1"/>
    <property type="molecule type" value="Genomic_DNA"/>
</dbReference>
<comment type="caution">
    <text evidence="1">The sequence shown here is derived from an EMBL/GenBank/DDBJ whole genome shotgun (WGS) entry which is preliminary data.</text>
</comment>
<dbReference type="Proteomes" id="UP000448199">
    <property type="component" value="Unassembled WGS sequence"/>
</dbReference>
<evidence type="ECO:0000313" key="2">
    <source>
        <dbReference type="Proteomes" id="UP000448199"/>
    </source>
</evidence>
<proteinExistence type="predicted"/>
<evidence type="ECO:0000313" key="1">
    <source>
        <dbReference type="EMBL" id="MXO46852.1"/>
    </source>
</evidence>
<reference evidence="1 2" key="1">
    <citation type="submission" date="2019-12" db="EMBL/GenBank/DDBJ databases">
        <title>Genomic-based taxomic classification of the family Erythrobacteraceae.</title>
        <authorList>
            <person name="Xu L."/>
        </authorList>
    </citation>
    <scope>NUCLEOTIDE SEQUENCE [LARGE SCALE GENOMIC DNA]</scope>
    <source>
        <strain evidence="1 2">DSM 17792</strain>
    </source>
</reference>
<gene>
    <name evidence="1" type="ORF">GRI69_01070</name>
</gene>
<evidence type="ECO:0008006" key="3">
    <source>
        <dbReference type="Google" id="ProtNLM"/>
    </source>
</evidence>
<protein>
    <recommendedName>
        <fullName evidence="3">DUF4747 family protein</fullName>
    </recommendedName>
</protein>
<dbReference type="AlphaFoldDB" id="A0A844XP71"/>